<evidence type="ECO:0000313" key="6">
    <source>
        <dbReference type="EMBL" id="KAK2154280.1"/>
    </source>
</evidence>
<gene>
    <name evidence="6" type="ORF">LSH36_272g05067</name>
</gene>
<evidence type="ECO:0000313" key="7">
    <source>
        <dbReference type="Proteomes" id="UP001208570"/>
    </source>
</evidence>
<dbReference type="InterPro" id="IPR036640">
    <property type="entry name" value="ABC1_TM_sf"/>
</dbReference>
<dbReference type="EMBL" id="JAODUP010000272">
    <property type="protein sequence ID" value="KAK2154280.1"/>
    <property type="molecule type" value="Genomic_DNA"/>
</dbReference>
<feature type="compositionally biased region" description="Polar residues" evidence="4">
    <location>
        <begin position="156"/>
        <end position="169"/>
    </location>
</feature>
<keyword evidence="7" id="KW-1185">Reference proteome</keyword>
<keyword evidence="2 5" id="KW-1133">Transmembrane helix</keyword>
<reference evidence="6" key="1">
    <citation type="journal article" date="2023" name="Mol. Biol. Evol.">
        <title>Third-Generation Sequencing Reveals the Adaptive Role of the Epigenome in Three Deep-Sea Polychaetes.</title>
        <authorList>
            <person name="Perez M."/>
            <person name="Aroh O."/>
            <person name="Sun Y."/>
            <person name="Lan Y."/>
            <person name="Juniper S.K."/>
            <person name="Young C.R."/>
            <person name="Angers B."/>
            <person name="Qian P.Y."/>
        </authorList>
    </citation>
    <scope>NUCLEOTIDE SEQUENCE</scope>
    <source>
        <strain evidence="6">P08H-3</strain>
    </source>
</reference>
<organism evidence="6 7">
    <name type="scientific">Paralvinella palmiformis</name>
    <dbReference type="NCBI Taxonomy" id="53620"/>
    <lineage>
        <taxon>Eukaryota</taxon>
        <taxon>Metazoa</taxon>
        <taxon>Spiralia</taxon>
        <taxon>Lophotrochozoa</taxon>
        <taxon>Annelida</taxon>
        <taxon>Polychaeta</taxon>
        <taxon>Sedentaria</taxon>
        <taxon>Canalipalpata</taxon>
        <taxon>Terebellida</taxon>
        <taxon>Terebelliformia</taxon>
        <taxon>Alvinellidae</taxon>
        <taxon>Paralvinella</taxon>
    </lineage>
</organism>
<evidence type="ECO:0000256" key="1">
    <source>
        <dbReference type="ARBA" id="ARBA00022692"/>
    </source>
</evidence>
<proteinExistence type="predicted"/>
<sequence>MYTQHLYATVNDLRHSPQIIQQYLCPSTLQDLAPFLDIGGLRLSHNIRSTNAIYEQSIANFDLALFDCVTKYVAAQSRTDKADACKVHDQRSEELDALNIPYLSPINVLKMSKYSLGNSRDKEEEHVYVNPSFRYSGVQQDSLPIQDDDVIVQTAESRNSANGGTNNVNGKDDESDEQRGQKRKKRAENLVGIGETFRFATGKDKLLMLMGTLAAAMQGAAVPLMMVVFGSMTDSFIDRGTLENNLDAWIPVWQSTCRNTSNTILPCDNITKEFFLQDPDPPKRFM</sequence>
<keyword evidence="3 5" id="KW-0472">Membrane</keyword>
<evidence type="ECO:0000256" key="2">
    <source>
        <dbReference type="ARBA" id="ARBA00022989"/>
    </source>
</evidence>
<protein>
    <submittedName>
        <fullName evidence="6">Uncharacterized protein</fullName>
    </submittedName>
</protein>
<feature type="transmembrane region" description="Helical" evidence="5">
    <location>
        <begin position="206"/>
        <end position="229"/>
    </location>
</feature>
<dbReference type="Gene3D" id="1.20.1560.10">
    <property type="entry name" value="ABC transporter type 1, transmembrane domain"/>
    <property type="match status" value="1"/>
</dbReference>
<dbReference type="GO" id="GO:0016020">
    <property type="term" value="C:membrane"/>
    <property type="evidence" value="ECO:0007669"/>
    <property type="project" value="InterPro"/>
</dbReference>
<keyword evidence="1 5" id="KW-0812">Transmembrane</keyword>
<comment type="caution">
    <text evidence="6">The sequence shown here is derived from an EMBL/GenBank/DDBJ whole genome shotgun (WGS) entry which is preliminary data.</text>
</comment>
<dbReference type="Proteomes" id="UP001208570">
    <property type="component" value="Unassembled WGS sequence"/>
</dbReference>
<evidence type="ECO:0000256" key="5">
    <source>
        <dbReference type="SAM" id="Phobius"/>
    </source>
</evidence>
<evidence type="ECO:0000256" key="4">
    <source>
        <dbReference type="SAM" id="MobiDB-lite"/>
    </source>
</evidence>
<dbReference type="GO" id="GO:0005524">
    <property type="term" value="F:ATP binding"/>
    <property type="evidence" value="ECO:0007669"/>
    <property type="project" value="InterPro"/>
</dbReference>
<dbReference type="AlphaFoldDB" id="A0AAD9JKS1"/>
<name>A0AAD9JKS1_9ANNE</name>
<feature type="region of interest" description="Disordered" evidence="4">
    <location>
        <begin position="156"/>
        <end position="187"/>
    </location>
</feature>
<evidence type="ECO:0000256" key="3">
    <source>
        <dbReference type="ARBA" id="ARBA00023136"/>
    </source>
</evidence>
<accession>A0AAD9JKS1</accession>